<dbReference type="EMBL" id="AE001437">
    <property type="protein sequence ID" value="AAK80509.1"/>
    <property type="molecule type" value="Genomic_DNA"/>
</dbReference>
<name>Q97G14_CLOAB</name>
<dbReference type="KEGG" id="cac:CA_C2558"/>
<dbReference type="PIR" id="B97215">
    <property type="entry name" value="B97215"/>
</dbReference>
<organism evidence="1 2">
    <name type="scientific">Clostridium acetobutylicum (strain ATCC 824 / DSM 792 / JCM 1419 / IAM 19013 / LMG 5710 / NBRC 13948 / NRRL B-527 / VKM B-1787 / 2291 / W)</name>
    <dbReference type="NCBI Taxonomy" id="272562"/>
    <lineage>
        <taxon>Bacteria</taxon>
        <taxon>Bacillati</taxon>
        <taxon>Bacillota</taxon>
        <taxon>Clostridia</taxon>
        <taxon>Eubacteriales</taxon>
        <taxon>Clostridiaceae</taxon>
        <taxon>Clostridium</taxon>
    </lineage>
</organism>
<proteinExistence type="predicted"/>
<dbReference type="OrthoDB" id="1908605at2"/>
<protein>
    <submittedName>
        <fullName evidence="1">Uncharacterized protein</fullName>
    </submittedName>
</protein>
<gene>
    <name evidence="1" type="ordered locus">CA_C2558</name>
</gene>
<dbReference type="Proteomes" id="UP000000814">
    <property type="component" value="Chromosome"/>
</dbReference>
<sequence length="82" mass="9721">MKDFPEFMKNKKNHISSNQQNTEDIDGYYFEGADGSQMVVRWLFGHAIQIECLKNISMNLMNIRLLLQVSIQQLLMEKRRWG</sequence>
<reference evidence="1 2" key="1">
    <citation type="journal article" date="2001" name="J. Bacteriol.">
        <title>Genome sequence and comparative analysis of the solvent-producing bacterium Clostridium acetobutylicum.</title>
        <authorList>
            <person name="Nolling J."/>
            <person name="Breton G."/>
            <person name="Omelchenko M.V."/>
            <person name="Makarova K.S."/>
            <person name="Zeng Q."/>
            <person name="Gibson R."/>
            <person name="Lee H.M."/>
            <person name="Dubois J."/>
            <person name="Qiu D."/>
            <person name="Hitti J."/>
            <person name="Wolf Y.I."/>
            <person name="Tatusov R.L."/>
            <person name="Sabathe F."/>
            <person name="Doucette-Stamm L."/>
            <person name="Soucaille P."/>
            <person name="Daly M.J."/>
            <person name="Bennett G.N."/>
            <person name="Koonin E.V."/>
            <person name="Smith D.R."/>
        </authorList>
    </citation>
    <scope>NUCLEOTIDE SEQUENCE [LARGE SCALE GENOMIC DNA]</scope>
    <source>
        <strain evidence="2">ATCC 824 / DSM 792 / JCM 1419 / LMG 5710 / VKM B-1787</strain>
    </source>
</reference>
<evidence type="ECO:0000313" key="2">
    <source>
        <dbReference type="Proteomes" id="UP000000814"/>
    </source>
</evidence>
<keyword evidence="2" id="KW-1185">Reference proteome</keyword>
<dbReference type="AlphaFoldDB" id="Q97G14"/>
<dbReference type="eggNOG" id="COG1917">
    <property type="taxonomic scope" value="Bacteria"/>
</dbReference>
<accession>Q97G14</accession>
<dbReference type="HOGENOM" id="CLU_2552184_0_0_9"/>
<evidence type="ECO:0000313" key="1">
    <source>
        <dbReference type="EMBL" id="AAK80509.1"/>
    </source>
</evidence>
<dbReference type="STRING" id="272562.CA_C2558"/>